<accession>A0AAD8HBB7</accession>
<evidence type="ECO:0000313" key="8">
    <source>
        <dbReference type="EMBL" id="KAK1363224.1"/>
    </source>
</evidence>
<evidence type="ECO:0000256" key="1">
    <source>
        <dbReference type="ARBA" id="ARBA00004906"/>
    </source>
</evidence>
<dbReference type="SUPFAM" id="SSF54695">
    <property type="entry name" value="POZ domain"/>
    <property type="match status" value="1"/>
</dbReference>
<dbReference type="SMART" id="SM00225">
    <property type="entry name" value="BTB"/>
    <property type="match status" value="1"/>
</dbReference>
<dbReference type="FunFam" id="1.20.1020.10:FF:000007">
    <property type="entry name" value="BTB/POZ and TAZ domain-containing protein 2"/>
    <property type="match status" value="1"/>
</dbReference>
<evidence type="ECO:0000256" key="3">
    <source>
        <dbReference type="ARBA" id="ARBA00022771"/>
    </source>
</evidence>
<dbReference type="SUPFAM" id="SSF57933">
    <property type="entry name" value="TAZ domain"/>
    <property type="match status" value="1"/>
</dbReference>
<dbReference type="AlphaFoldDB" id="A0AAD8HBB7"/>
<dbReference type="InterPro" id="IPR000210">
    <property type="entry name" value="BTB/POZ_dom"/>
</dbReference>
<organism evidence="8 9">
    <name type="scientific">Heracleum sosnowskyi</name>
    <dbReference type="NCBI Taxonomy" id="360622"/>
    <lineage>
        <taxon>Eukaryota</taxon>
        <taxon>Viridiplantae</taxon>
        <taxon>Streptophyta</taxon>
        <taxon>Embryophyta</taxon>
        <taxon>Tracheophyta</taxon>
        <taxon>Spermatophyta</taxon>
        <taxon>Magnoliopsida</taxon>
        <taxon>eudicotyledons</taxon>
        <taxon>Gunneridae</taxon>
        <taxon>Pentapetalae</taxon>
        <taxon>asterids</taxon>
        <taxon>campanulids</taxon>
        <taxon>Apiales</taxon>
        <taxon>Apiaceae</taxon>
        <taxon>Apioideae</taxon>
        <taxon>apioid superclade</taxon>
        <taxon>Tordylieae</taxon>
        <taxon>Tordyliinae</taxon>
        <taxon>Heracleum</taxon>
    </lineage>
</organism>
<dbReference type="PANTHER" id="PTHR46287:SF4">
    <property type="entry name" value="BTB_POZ AND TAZ DOMAIN-CONTAINING PROTEIN 2"/>
    <property type="match status" value="1"/>
</dbReference>
<comment type="pathway">
    <text evidence="1">Protein modification; protein ubiquitination.</text>
</comment>
<comment type="caution">
    <text evidence="8">The sequence shown here is derived from an EMBL/GenBank/DDBJ whole genome shotgun (WGS) entry which is preliminary data.</text>
</comment>
<reference evidence="8" key="2">
    <citation type="submission" date="2023-05" db="EMBL/GenBank/DDBJ databases">
        <authorList>
            <person name="Schelkunov M.I."/>
        </authorList>
    </citation>
    <scope>NUCLEOTIDE SEQUENCE</scope>
    <source>
        <strain evidence="8">Hsosn_3</strain>
        <tissue evidence="8">Leaf</tissue>
    </source>
</reference>
<dbReference type="GO" id="GO:0008270">
    <property type="term" value="F:zinc ion binding"/>
    <property type="evidence" value="ECO:0007669"/>
    <property type="project" value="UniProtKB-KW"/>
</dbReference>
<dbReference type="Proteomes" id="UP001237642">
    <property type="component" value="Unassembled WGS sequence"/>
</dbReference>
<keyword evidence="2" id="KW-0479">Metal-binding</keyword>
<dbReference type="SMART" id="SM00551">
    <property type="entry name" value="ZnF_TAZ"/>
    <property type="match status" value="1"/>
</dbReference>
<dbReference type="InterPro" id="IPR011333">
    <property type="entry name" value="SKP1/BTB/POZ_sf"/>
</dbReference>
<dbReference type="GO" id="GO:0005516">
    <property type="term" value="F:calmodulin binding"/>
    <property type="evidence" value="ECO:0007669"/>
    <property type="project" value="UniProtKB-ARBA"/>
</dbReference>
<dbReference type="PANTHER" id="PTHR46287">
    <property type="entry name" value="BTB/POZ AND TAZ DOMAIN-CONTAINING PROTEIN 3-RELATED"/>
    <property type="match status" value="1"/>
</dbReference>
<dbReference type="GO" id="GO:0009751">
    <property type="term" value="P:response to salicylic acid"/>
    <property type="evidence" value="ECO:0007669"/>
    <property type="project" value="UniProtKB-ARBA"/>
</dbReference>
<keyword evidence="4" id="KW-0833">Ubl conjugation pathway</keyword>
<dbReference type="Pfam" id="PF00651">
    <property type="entry name" value="BTB"/>
    <property type="match status" value="1"/>
</dbReference>
<proteinExistence type="predicted"/>
<evidence type="ECO:0000256" key="2">
    <source>
        <dbReference type="ARBA" id="ARBA00022723"/>
    </source>
</evidence>
<evidence type="ECO:0000256" key="5">
    <source>
        <dbReference type="ARBA" id="ARBA00022833"/>
    </source>
</evidence>
<dbReference type="Pfam" id="PF02135">
    <property type="entry name" value="zf-TAZ"/>
    <property type="match status" value="1"/>
</dbReference>
<feature type="domain" description="BTB" evidence="7">
    <location>
        <begin position="23"/>
        <end position="93"/>
    </location>
</feature>
<dbReference type="FunFam" id="1.25.40.420:FF:000012">
    <property type="entry name" value="BTB/POZ and TAZ domain-containing protein 2"/>
    <property type="match status" value="1"/>
</dbReference>
<dbReference type="GO" id="GO:0042542">
    <property type="term" value="P:response to hydrogen peroxide"/>
    <property type="evidence" value="ECO:0007669"/>
    <property type="project" value="UniProtKB-ARBA"/>
</dbReference>
<dbReference type="PROSITE" id="PS50097">
    <property type="entry name" value="BTB"/>
    <property type="match status" value="1"/>
</dbReference>
<dbReference type="InterPro" id="IPR044513">
    <property type="entry name" value="BT1/2/3/4/5"/>
</dbReference>
<dbReference type="GO" id="GO:0006355">
    <property type="term" value="P:regulation of DNA-templated transcription"/>
    <property type="evidence" value="ECO:0007669"/>
    <property type="project" value="UniProtKB-ARBA"/>
</dbReference>
<evidence type="ECO:0000313" key="9">
    <source>
        <dbReference type="Proteomes" id="UP001237642"/>
    </source>
</evidence>
<dbReference type="Gene3D" id="3.30.710.10">
    <property type="entry name" value="Potassium Channel Kv1.1, Chain A"/>
    <property type="match status" value="1"/>
</dbReference>
<gene>
    <name evidence="8" type="ORF">POM88_038785</name>
</gene>
<feature type="region of interest" description="Disordered" evidence="6">
    <location>
        <begin position="331"/>
        <end position="351"/>
    </location>
</feature>
<evidence type="ECO:0000256" key="6">
    <source>
        <dbReference type="SAM" id="MobiDB-lite"/>
    </source>
</evidence>
<evidence type="ECO:0000259" key="7">
    <source>
        <dbReference type="PROSITE" id="PS50097"/>
    </source>
</evidence>
<keyword evidence="3" id="KW-0863">Zinc-finger</keyword>
<dbReference type="GO" id="GO:0009725">
    <property type="term" value="P:response to hormone"/>
    <property type="evidence" value="ECO:0007669"/>
    <property type="project" value="UniProtKB-ARBA"/>
</dbReference>
<dbReference type="Gene3D" id="1.25.40.420">
    <property type="match status" value="1"/>
</dbReference>
<sequence>MSPEKSSVKLNDHSSVAFGMDEPDVQIISSDGTCIPAHSSILAAASPVLESILDTPRKHRSSTNKTIQILGVPCDAVSVFVHFLSSARCTDEEMKKYGIHLLALSHVYLVPQLKQRCTKALAQELTIENVVDVLQLAKLCDAPGLYLKCMNLVYNNYKAVEHTEGWEFLQNHDPHLELDILHFIDEAELRKKRTRRHKEEQSLYVQLSEAMECLEHICTEGCTSVGPYDKEPSKSKSPCNKFSICEGLQQSIKHYATCKKRVDGGCMRCKRMLQLLKLHASICDQSDNCRVPLCRQFKLKMRLSRTGNESTRWKLLVRKVVSAKAITSLSMPKRKREDEPRVNSGIRTFKL</sequence>
<dbReference type="GO" id="GO:0005634">
    <property type="term" value="C:nucleus"/>
    <property type="evidence" value="ECO:0007669"/>
    <property type="project" value="TreeGrafter"/>
</dbReference>
<dbReference type="Gene3D" id="1.20.1020.10">
    <property type="entry name" value="TAZ domain"/>
    <property type="match status" value="1"/>
</dbReference>
<name>A0AAD8HBB7_9APIA</name>
<keyword evidence="5" id="KW-0862">Zinc</keyword>
<protein>
    <submittedName>
        <fullName evidence="8">BTB/POZ and TAZ domain-containing protein 1-like</fullName>
    </submittedName>
</protein>
<keyword evidence="9" id="KW-1185">Reference proteome</keyword>
<evidence type="ECO:0000256" key="4">
    <source>
        <dbReference type="ARBA" id="ARBA00022786"/>
    </source>
</evidence>
<dbReference type="InterPro" id="IPR000197">
    <property type="entry name" value="Znf_TAZ"/>
</dbReference>
<dbReference type="CDD" id="cd14733">
    <property type="entry name" value="BACK"/>
    <property type="match status" value="1"/>
</dbReference>
<reference evidence="8" key="1">
    <citation type="submission" date="2023-02" db="EMBL/GenBank/DDBJ databases">
        <title>Genome of toxic invasive species Heracleum sosnowskyi carries increased number of genes despite the absence of recent whole-genome duplications.</title>
        <authorList>
            <person name="Schelkunov M."/>
            <person name="Shtratnikova V."/>
            <person name="Makarenko M."/>
            <person name="Klepikova A."/>
            <person name="Omelchenko D."/>
            <person name="Novikova G."/>
            <person name="Obukhova E."/>
            <person name="Bogdanov V."/>
            <person name="Penin A."/>
            <person name="Logacheva M."/>
        </authorList>
    </citation>
    <scope>NUCLEOTIDE SEQUENCE</scope>
    <source>
        <strain evidence="8">Hsosn_3</strain>
        <tissue evidence="8">Leaf</tissue>
    </source>
</reference>
<dbReference type="EMBL" id="JAUIZM010000009">
    <property type="protein sequence ID" value="KAK1363224.1"/>
    <property type="molecule type" value="Genomic_DNA"/>
</dbReference>
<dbReference type="InterPro" id="IPR035898">
    <property type="entry name" value="TAZ_dom_sf"/>
</dbReference>